<dbReference type="Proteomes" id="UP000019132">
    <property type="component" value="Unassembled WGS sequence"/>
</dbReference>
<reference evidence="2" key="1">
    <citation type="journal article" date="2010" name="Genome Biol.">
        <title>Genome sequence of the necrotrophic plant pathogen Pythium ultimum reveals original pathogenicity mechanisms and effector repertoire.</title>
        <authorList>
            <person name="Levesque C.A."/>
            <person name="Brouwer H."/>
            <person name="Cano L."/>
            <person name="Hamilton J.P."/>
            <person name="Holt C."/>
            <person name="Huitema E."/>
            <person name="Raffaele S."/>
            <person name="Robideau G.P."/>
            <person name="Thines M."/>
            <person name="Win J."/>
            <person name="Zerillo M.M."/>
            <person name="Beakes G.W."/>
            <person name="Boore J.L."/>
            <person name="Busam D."/>
            <person name="Dumas B."/>
            <person name="Ferriera S."/>
            <person name="Fuerstenberg S.I."/>
            <person name="Gachon C.M."/>
            <person name="Gaulin E."/>
            <person name="Govers F."/>
            <person name="Grenville-Briggs L."/>
            <person name="Horner N."/>
            <person name="Hostetler J."/>
            <person name="Jiang R.H."/>
            <person name="Johnson J."/>
            <person name="Krajaejun T."/>
            <person name="Lin H."/>
            <person name="Meijer H.J."/>
            <person name="Moore B."/>
            <person name="Morris P."/>
            <person name="Phuntmart V."/>
            <person name="Puiu D."/>
            <person name="Shetty J."/>
            <person name="Stajich J.E."/>
            <person name="Tripathy S."/>
            <person name="Wawra S."/>
            <person name="van West P."/>
            <person name="Whitty B.R."/>
            <person name="Coutinho P.M."/>
            <person name="Henrissat B."/>
            <person name="Martin F."/>
            <person name="Thomas P.D."/>
            <person name="Tyler B.M."/>
            <person name="De Vries R.P."/>
            <person name="Kamoun S."/>
            <person name="Yandell M."/>
            <person name="Tisserat N."/>
            <person name="Buell C.R."/>
        </authorList>
    </citation>
    <scope>NUCLEOTIDE SEQUENCE</scope>
    <source>
        <strain evidence="2">DAOM:BR144</strain>
    </source>
</reference>
<reference evidence="1" key="3">
    <citation type="submission" date="2015-02" db="UniProtKB">
        <authorList>
            <consortium name="EnsemblProtists"/>
        </authorList>
    </citation>
    <scope>IDENTIFICATION</scope>
    <source>
        <strain evidence="1">DAOM BR144</strain>
    </source>
</reference>
<accession>K3W593</accession>
<dbReference type="EMBL" id="GL376636">
    <property type="status" value="NOT_ANNOTATED_CDS"/>
    <property type="molecule type" value="Genomic_DNA"/>
</dbReference>
<sequence length="91" mass="10537">MAISFLCIVLMLLGYYNIGISLAEFRQVLKQLLRLGLSKQDQLYSKWYDAVKRQLSTDDMKEVPCKTRQFSQRDSCQAALLYSVSRQHGND</sequence>
<name>K3W593_GLOUD</name>
<protein>
    <submittedName>
        <fullName evidence="1">Uncharacterized protein</fullName>
    </submittedName>
</protein>
<dbReference type="VEuPathDB" id="FungiDB:PYU1_G000134"/>
<reference evidence="2" key="2">
    <citation type="submission" date="2010-04" db="EMBL/GenBank/DDBJ databases">
        <authorList>
            <person name="Buell R."/>
            <person name="Hamilton J."/>
            <person name="Hostetler J."/>
        </authorList>
    </citation>
    <scope>NUCLEOTIDE SEQUENCE [LARGE SCALE GENOMIC DNA]</scope>
    <source>
        <strain evidence="2">DAOM:BR144</strain>
    </source>
</reference>
<dbReference type="HOGENOM" id="CLU_2431853_0_0_1"/>
<dbReference type="EnsemblProtists" id="PYU1_T000134">
    <property type="protein sequence ID" value="PYU1_T000134"/>
    <property type="gene ID" value="PYU1_G000134"/>
</dbReference>
<dbReference type="AlphaFoldDB" id="K3W593"/>
<proteinExistence type="predicted"/>
<keyword evidence="2" id="KW-1185">Reference proteome</keyword>
<dbReference type="InParanoid" id="K3W593"/>
<evidence type="ECO:0000313" key="2">
    <source>
        <dbReference type="Proteomes" id="UP000019132"/>
    </source>
</evidence>
<organism evidence="1 2">
    <name type="scientific">Globisporangium ultimum (strain ATCC 200006 / CBS 805.95 / DAOM BR144)</name>
    <name type="common">Pythium ultimum</name>
    <dbReference type="NCBI Taxonomy" id="431595"/>
    <lineage>
        <taxon>Eukaryota</taxon>
        <taxon>Sar</taxon>
        <taxon>Stramenopiles</taxon>
        <taxon>Oomycota</taxon>
        <taxon>Peronosporomycetes</taxon>
        <taxon>Pythiales</taxon>
        <taxon>Pythiaceae</taxon>
        <taxon>Globisporangium</taxon>
    </lineage>
</organism>
<evidence type="ECO:0000313" key="1">
    <source>
        <dbReference type="EnsemblProtists" id="PYU1_T000134"/>
    </source>
</evidence>